<dbReference type="Pfam" id="PF03853">
    <property type="entry name" value="YjeF_N"/>
    <property type="match status" value="1"/>
</dbReference>
<dbReference type="EMBL" id="QKKF02016774">
    <property type="protein sequence ID" value="RZF41459.1"/>
    <property type="molecule type" value="Genomic_DNA"/>
</dbReference>
<dbReference type="Gene3D" id="2.30.30.100">
    <property type="match status" value="1"/>
</dbReference>
<dbReference type="OrthoDB" id="10030313at2759"/>
<dbReference type="InterPro" id="IPR025609">
    <property type="entry name" value="Lsm14-like_N"/>
</dbReference>
<dbReference type="GO" id="GO:0003729">
    <property type="term" value="F:mRNA binding"/>
    <property type="evidence" value="ECO:0007669"/>
    <property type="project" value="InterPro"/>
</dbReference>
<evidence type="ECO:0000313" key="9">
    <source>
        <dbReference type="Proteomes" id="UP000291343"/>
    </source>
</evidence>
<sequence length="477" mass="52890">MEKWIGCTVSVDCGPLHGTYQGEVSKINTEQQILILKKAFLNGAPHPDGNVTIVWEMINDLSILKTAEENKETKPATSKIQVRKPVAKRMDRSVSENIVASRVMPKNCVMNRMAMPQSSSSHNLGELASKSVSVPIENSTIQNSYQASSSTPNKKDRPRQNRWIDRNEACFGEPVDNIMHKEFDFEKNLALFNKKAVYDEINAQKPDLVKQTDKPVNYRHNENVLESSPMRLRQISVPAACGKKEYVTDSGVVVPCITSDLRRAIFDFSEDYGYTFKRQCEIMGRASTELIIQLLGGARRLNPQNSHQKPLVVVMCGCNRAGAMGLNTARQLASHGVDTVVHLNREFLATHVVSQEFSLYHLTGQKSTTRVEDLPSGAVDLVVVALASDSSCQIDTSILSWIMECRAPLLSLDPPASGTPGIPVKLSVIPPLPLPHCENNGRLYMVNLAIPEKVYIQVGVNYKSPFGPKFVIPLHKN</sequence>
<dbReference type="PANTHER" id="PTHR13612:SF0">
    <property type="entry name" value="ENHANCER OF MRNA-DECAPPING PROTEIN 3"/>
    <property type="match status" value="1"/>
</dbReference>
<evidence type="ECO:0000259" key="7">
    <source>
        <dbReference type="PROSITE" id="PS51512"/>
    </source>
</evidence>
<dbReference type="InterPro" id="IPR004443">
    <property type="entry name" value="YjeF_N_dom"/>
</dbReference>
<feature type="region of interest" description="Disordered" evidence="5">
    <location>
        <begin position="140"/>
        <end position="165"/>
    </location>
</feature>
<feature type="compositionally biased region" description="Basic and acidic residues" evidence="5">
    <location>
        <begin position="153"/>
        <end position="165"/>
    </location>
</feature>
<dbReference type="Pfam" id="PF09532">
    <property type="entry name" value="FDF"/>
    <property type="match status" value="1"/>
</dbReference>
<dbReference type="InterPro" id="IPR036652">
    <property type="entry name" value="YjeF_N_dom_sf"/>
</dbReference>
<accession>A0A482X6E5</accession>
<feature type="compositionally biased region" description="Polar residues" evidence="5">
    <location>
        <begin position="140"/>
        <end position="152"/>
    </location>
</feature>
<comment type="caution">
    <text evidence="8">The sequence shown here is derived from an EMBL/GenBank/DDBJ whole genome shotgun (WGS) entry which is preliminary data.</text>
</comment>
<dbReference type="SUPFAM" id="SSF64153">
    <property type="entry name" value="YjeF N-terminal domain-like"/>
    <property type="match status" value="1"/>
</dbReference>
<keyword evidence="4" id="KW-0963">Cytoplasm</keyword>
<evidence type="ECO:0000259" key="6">
    <source>
        <dbReference type="PROSITE" id="PS51385"/>
    </source>
</evidence>
<dbReference type="InterPro" id="IPR025762">
    <property type="entry name" value="DFDF"/>
</dbReference>
<dbReference type="FunCoup" id="A0A482X6E5">
    <property type="interactions" value="1232"/>
</dbReference>
<dbReference type="STRING" id="195883.A0A482X6E5"/>
<dbReference type="SMART" id="SM01271">
    <property type="entry name" value="LSM14"/>
    <property type="match status" value="1"/>
</dbReference>
<evidence type="ECO:0000313" key="8">
    <source>
        <dbReference type="EMBL" id="RZF41459.1"/>
    </source>
</evidence>
<dbReference type="GO" id="GO:0000932">
    <property type="term" value="C:P-body"/>
    <property type="evidence" value="ECO:0007669"/>
    <property type="project" value="UniProtKB-SubCell"/>
</dbReference>
<protein>
    <recommendedName>
        <fullName evidence="3">Enhancer of mRNA-decapping protein 3</fullName>
    </recommendedName>
</protein>
<dbReference type="Gene3D" id="3.40.50.10260">
    <property type="entry name" value="YjeF N-terminal domain"/>
    <property type="match status" value="1"/>
</dbReference>
<dbReference type="Proteomes" id="UP000291343">
    <property type="component" value="Unassembled WGS sequence"/>
</dbReference>
<evidence type="ECO:0000256" key="1">
    <source>
        <dbReference type="ARBA" id="ARBA00004201"/>
    </source>
</evidence>
<proteinExistence type="inferred from homology"/>
<gene>
    <name evidence="8" type="ORF">LSTR_LSTR000173</name>
</gene>
<dbReference type="GO" id="GO:0031087">
    <property type="term" value="P:deadenylation-independent decapping of nuclear-transcribed mRNA"/>
    <property type="evidence" value="ECO:0007669"/>
    <property type="project" value="InterPro"/>
</dbReference>
<feature type="domain" description="DFDF" evidence="7">
    <location>
        <begin position="171"/>
        <end position="207"/>
    </location>
</feature>
<dbReference type="SMART" id="SM01199">
    <property type="entry name" value="FDF"/>
    <property type="match status" value="1"/>
</dbReference>
<dbReference type="CDD" id="cd01737">
    <property type="entry name" value="LSm16_N"/>
    <property type="match status" value="1"/>
</dbReference>
<dbReference type="PROSITE" id="PS51385">
    <property type="entry name" value="YJEF_N"/>
    <property type="match status" value="1"/>
</dbReference>
<comment type="subcellular location">
    <subcellularLocation>
        <location evidence="1">Cytoplasm</location>
        <location evidence="1">P-body</location>
    </subcellularLocation>
</comment>
<dbReference type="SMR" id="A0A482X6E5"/>
<evidence type="ECO:0000256" key="2">
    <source>
        <dbReference type="ARBA" id="ARBA00006610"/>
    </source>
</evidence>
<dbReference type="GO" id="GO:0033962">
    <property type="term" value="P:P-body assembly"/>
    <property type="evidence" value="ECO:0007669"/>
    <property type="project" value="TreeGrafter"/>
</dbReference>
<evidence type="ECO:0000256" key="4">
    <source>
        <dbReference type="ARBA" id="ARBA00022490"/>
    </source>
</evidence>
<feature type="domain" description="YjeF N-terminal" evidence="6">
    <location>
        <begin position="261"/>
        <end position="456"/>
    </location>
</feature>
<keyword evidence="9" id="KW-1185">Reference proteome</keyword>
<dbReference type="InterPro" id="IPR019050">
    <property type="entry name" value="FDF_dom"/>
</dbReference>
<comment type="similarity">
    <text evidence="2">Belongs to the EDC3 family.</text>
</comment>
<dbReference type="PANTHER" id="PTHR13612">
    <property type="entry name" value="ENHANCER OF MRNA-DECAPPING PROTEIN 3"/>
    <property type="match status" value="1"/>
</dbReference>
<dbReference type="InterPro" id="IPR034107">
    <property type="entry name" value="Lsm16_N"/>
</dbReference>
<reference evidence="8 9" key="1">
    <citation type="journal article" date="2017" name="Gigascience">
        <title>Genome sequence of the small brown planthopper, Laodelphax striatellus.</title>
        <authorList>
            <person name="Zhu J."/>
            <person name="Jiang F."/>
            <person name="Wang X."/>
            <person name="Yang P."/>
            <person name="Bao Y."/>
            <person name="Zhao W."/>
            <person name="Wang W."/>
            <person name="Lu H."/>
            <person name="Wang Q."/>
            <person name="Cui N."/>
            <person name="Li J."/>
            <person name="Chen X."/>
            <person name="Luo L."/>
            <person name="Yu J."/>
            <person name="Kang L."/>
            <person name="Cui F."/>
        </authorList>
    </citation>
    <scope>NUCLEOTIDE SEQUENCE [LARGE SCALE GENOMIC DNA]</scope>
    <source>
        <strain evidence="8">Lst14</strain>
    </source>
</reference>
<organism evidence="8 9">
    <name type="scientific">Laodelphax striatellus</name>
    <name type="common">Small brown planthopper</name>
    <name type="synonym">Delphax striatella</name>
    <dbReference type="NCBI Taxonomy" id="195883"/>
    <lineage>
        <taxon>Eukaryota</taxon>
        <taxon>Metazoa</taxon>
        <taxon>Ecdysozoa</taxon>
        <taxon>Arthropoda</taxon>
        <taxon>Hexapoda</taxon>
        <taxon>Insecta</taxon>
        <taxon>Pterygota</taxon>
        <taxon>Neoptera</taxon>
        <taxon>Paraneoptera</taxon>
        <taxon>Hemiptera</taxon>
        <taxon>Auchenorrhyncha</taxon>
        <taxon>Fulgoroidea</taxon>
        <taxon>Delphacidae</taxon>
        <taxon>Criomorphinae</taxon>
        <taxon>Laodelphax</taxon>
    </lineage>
</organism>
<name>A0A482X6E5_LAOST</name>
<evidence type="ECO:0000256" key="5">
    <source>
        <dbReference type="SAM" id="MobiDB-lite"/>
    </source>
</evidence>
<evidence type="ECO:0000256" key="3">
    <source>
        <dbReference type="ARBA" id="ARBA00015797"/>
    </source>
</evidence>
<dbReference type="PROSITE" id="PS51512">
    <property type="entry name" value="DFDF"/>
    <property type="match status" value="1"/>
</dbReference>
<dbReference type="InParanoid" id="A0A482X6E5"/>
<dbReference type="AlphaFoldDB" id="A0A482X6E5"/>